<sequence>MQRIPVIAGSALAAGAIMAGAFAPIASAATGDSAAAGQQAAKKTTKYYNTCTALNERYPHGVARAGATDRVTAGKRPVTGYIVNTNIYNHNKKLDYDNDGIACEQ</sequence>
<accession>A0A857L4B8</accession>
<name>A0A857L4B8_9ACTN</name>
<reference evidence="1" key="1">
    <citation type="journal article" date="2021" name="Nat. Microbiol.">
        <title>Cocultivation of an ultrasmall environmental parasitic bacterium with lytic ability against bacteria associated with wastewater foams.</title>
        <authorList>
            <person name="Batinovic S."/>
            <person name="Rose J.J.A."/>
            <person name="Ratcliffe J."/>
            <person name="Seviour R.J."/>
            <person name="Petrovski S."/>
        </authorList>
    </citation>
    <scope>NUCLEOTIDE SEQUENCE</scope>
    <source>
        <strain evidence="1">CON44</strain>
    </source>
</reference>
<evidence type="ECO:0000313" key="1">
    <source>
        <dbReference type="EMBL" id="QHN42130.1"/>
    </source>
</evidence>
<gene>
    <name evidence="1" type="ORF">GII30_17480</name>
</gene>
<organism evidence="1">
    <name type="scientific">Gordonia amarae</name>
    <dbReference type="NCBI Taxonomy" id="36821"/>
    <lineage>
        <taxon>Bacteria</taxon>
        <taxon>Bacillati</taxon>
        <taxon>Actinomycetota</taxon>
        <taxon>Actinomycetes</taxon>
        <taxon>Mycobacteriales</taxon>
        <taxon>Gordoniaceae</taxon>
        <taxon>Gordonia</taxon>
    </lineage>
</organism>
<dbReference type="SMART" id="SM00894">
    <property type="entry name" value="Excalibur"/>
    <property type="match status" value="1"/>
</dbReference>
<protein>
    <submittedName>
        <fullName evidence="1">Calcium-binding protein</fullName>
    </submittedName>
</protein>
<dbReference type="EMBL" id="CP045810">
    <property type="protein sequence ID" value="QHN42130.1"/>
    <property type="molecule type" value="Genomic_DNA"/>
</dbReference>
<dbReference type="AlphaFoldDB" id="A0A857L4B8"/>
<proteinExistence type="predicted"/>
<dbReference type="Pfam" id="PF05901">
    <property type="entry name" value="Excalibur"/>
    <property type="match status" value="1"/>
</dbReference>
<dbReference type="InterPro" id="IPR008613">
    <property type="entry name" value="Excalibur_Ca-bd_domain"/>
</dbReference>